<evidence type="ECO:0000256" key="7">
    <source>
        <dbReference type="ARBA" id="ARBA00023170"/>
    </source>
</evidence>
<evidence type="ECO:0000256" key="6">
    <source>
        <dbReference type="ARBA" id="ARBA00023136"/>
    </source>
</evidence>
<feature type="transmembrane region" description="Helical" evidence="9">
    <location>
        <begin position="339"/>
        <end position="359"/>
    </location>
</feature>
<dbReference type="WBParaSite" id="PSAMB.scaffold3517size17978.g21802.t1">
    <property type="protein sequence ID" value="PSAMB.scaffold3517size17978.g21802.t1"/>
    <property type="gene ID" value="PSAMB.scaffold3517size17978.g21802"/>
</dbReference>
<keyword evidence="6 9" id="KW-0472">Membrane</keyword>
<dbReference type="PROSITE" id="PS50262">
    <property type="entry name" value="G_PROTEIN_RECEP_F1_2"/>
    <property type="match status" value="1"/>
</dbReference>
<feature type="domain" description="G-protein coupled receptors family 1 profile" evidence="10">
    <location>
        <begin position="36"/>
        <end position="359"/>
    </location>
</feature>
<accession>A0A914W8D0</accession>
<dbReference type="Pfam" id="PF00001">
    <property type="entry name" value="7tm_1"/>
    <property type="match status" value="1"/>
</dbReference>
<dbReference type="Proteomes" id="UP000887566">
    <property type="component" value="Unplaced"/>
</dbReference>
<feature type="transmembrane region" description="Helical" evidence="9">
    <location>
        <begin position="68"/>
        <end position="90"/>
    </location>
</feature>
<evidence type="ECO:0000256" key="4">
    <source>
        <dbReference type="ARBA" id="ARBA00022989"/>
    </source>
</evidence>
<evidence type="ECO:0000313" key="12">
    <source>
        <dbReference type="WBParaSite" id="PSAMB.scaffold3517size17978.g21802.t1"/>
    </source>
</evidence>
<dbReference type="InterPro" id="IPR000276">
    <property type="entry name" value="GPCR_Rhodpsn"/>
</dbReference>
<keyword evidence="3 9" id="KW-0812">Transmembrane</keyword>
<dbReference type="AlphaFoldDB" id="A0A914W8D0"/>
<keyword evidence="11" id="KW-1185">Reference proteome</keyword>
<evidence type="ECO:0000313" key="11">
    <source>
        <dbReference type="Proteomes" id="UP000887566"/>
    </source>
</evidence>
<keyword evidence="5" id="KW-0297">G-protein coupled receptor</keyword>
<keyword evidence="4 9" id="KW-1133">Transmembrane helix</keyword>
<dbReference type="PANTHER" id="PTHR24230:SF120">
    <property type="entry name" value="G-PROTEIN COUPLED RECEPTOR DAF-38"/>
    <property type="match status" value="1"/>
</dbReference>
<evidence type="ECO:0000256" key="9">
    <source>
        <dbReference type="SAM" id="Phobius"/>
    </source>
</evidence>
<name>A0A914W8D0_9BILA</name>
<comment type="subcellular location">
    <subcellularLocation>
        <location evidence="1">Cell membrane</location>
        <topology evidence="1">Multi-pass membrane protein</topology>
    </subcellularLocation>
</comment>
<proteinExistence type="predicted"/>
<dbReference type="PRINTS" id="PR00237">
    <property type="entry name" value="GPCRRHODOPSN"/>
</dbReference>
<dbReference type="SUPFAM" id="SSF81321">
    <property type="entry name" value="Family A G protein-coupled receptor-like"/>
    <property type="match status" value="1"/>
</dbReference>
<evidence type="ECO:0000259" key="10">
    <source>
        <dbReference type="PROSITE" id="PS50262"/>
    </source>
</evidence>
<feature type="transmembrane region" description="Helical" evidence="9">
    <location>
        <begin position="301"/>
        <end position="319"/>
    </location>
</feature>
<keyword evidence="7" id="KW-0675">Receptor</keyword>
<dbReference type="GO" id="GO:0008528">
    <property type="term" value="F:G protein-coupled peptide receptor activity"/>
    <property type="evidence" value="ECO:0007669"/>
    <property type="project" value="TreeGrafter"/>
</dbReference>
<sequence length="375" mass="42657">MRLSEEAVDWDPPPPPTRIASDYIEMGYLLVLGAVGAIVNLIAFTNLNERPSVARRDRLLVLKQHMNYSDMMVIFLYTTSRVCWLTIYTWNGGNVLCKFVKFGQALSFQISSNVVVVIAVDRVLSLLVPLRGCRTAAVARVHCLLVGAWVTAVALSLPQMFVWKVFEPFPNWPQCSGIWEISRWQLSLENKQNITIYYTFTAERIYNIYHIVVIFWLPLALITLCYATVIVWLWKRRSTVSSPSSVSTYAGHVGLSTSRSPACSSVRFAVVTEETRGSSNYKLATTRPFRTRSTSCSRRQAMRVSCALVVAYVLCWLPYNSLVLWKLIDPVGYSAQIESKMYFINGLIVVNSVVNPFLYGTFRKQIDHRTFDQKK</sequence>
<keyword evidence="2" id="KW-1003">Cell membrane</keyword>
<feature type="transmembrane region" description="Helical" evidence="9">
    <location>
        <begin position="26"/>
        <end position="47"/>
    </location>
</feature>
<evidence type="ECO:0000256" key="5">
    <source>
        <dbReference type="ARBA" id="ARBA00023040"/>
    </source>
</evidence>
<dbReference type="GO" id="GO:0005886">
    <property type="term" value="C:plasma membrane"/>
    <property type="evidence" value="ECO:0007669"/>
    <property type="project" value="UniProtKB-SubCell"/>
</dbReference>
<feature type="transmembrane region" description="Helical" evidence="9">
    <location>
        <begin position="208"/>
        <end position="234"/>
    </location>
</feature>
<protein>
    <submittedName>
        <fullName evidence="12">G-protein coupled receptors family 1 profile domain-containing protein</fullName>
    </submittedName>
</protein>
<keyword evidence="8" id="KW-0807">Transducer</keyword>
<reference evidence="12" key="1">
    <citation type="submission" date="2022-11" db="UniProtKB">
        <authorList>
            <consortium name="WormBaseParasite"/>
        </authorList>
    </citation>
    <scope>IDENTIFICATION</scope>
</reference>
<dbReference type="GO" id="GO:0007218">
    <property type="term" value="P:neuropeptide signaling pathway"/>
    <property type="evidence" value="ECO:0007669"/>
    <property type="project" value="TreeGrafter"/>
</dbReference>
<dbReference type="Gene3D" id="1.20.1070.10">
    <property type="entry name" value="Rhodopsin 7-helix transmembrane proteins"/>
    <property type="match status" value="1"/>
</dbReference>
<feature type="transmembrane region" description="Helical" evidence="9">
    <location>
        <begin position="110"/>
        <end position="130"/>
    </location>
</feature>
<evidence type="ECO:0000256" key="2">
    <source>
        <dbReference type="ARBA" id="ARBA00022475"/>
    </source>
</evidence>
<evidence type="ECO:0000256" key="8">
    <source>
        <dbReference type="ARBA" id="ARBA00023224"/>
    </source>
</evidence>
<dbReference type="PANTHER" id="PTHR24230">
    <property type="entry name" value="G-PROTEIN COUPLED RECEPTOR"/>
    <property type="match status" value="1"/>
</dbReference>
<feature type="transmembrane region" description="Helical" evidence="9">
    <location>
        <begin position="142"/>
        <end position="163"/>
    </location>
</feature>
<dbReference type="InterPro" id="IPR017452">
    <property type="entry name" value="GPCR_Rhodpsn_7TM"/>
</dbReference>
<evidence type="ECO:0000256" key="1">
    <source>
        <dbReference type="ARBA" id="ARBA00004651"/>
    </source>
</evidence>
<organism evidence="11 12">
    <name type="scientific">Plectus sambesii</name>
    <dbReference type="NCBI Taxonomy" id="2011161"/>
    <lineage>
        <taxon>Eukaryota</taxon>
        <taxon>Metazoa</taxon>
        <taxon>Ecdysozoa</taxon>
        <taxon>Nematoda</taxon>
        <taxon>Chromadorea</taxon>
        <taxon>Plectida</taxon>
        <taxon>Plectina</taxon>
        <taxon>Plectoidea</taxon>
        <taxon>Plectidae</taxon>
        <taxon>Plectus</taxon>
    </lineage>
</organism>
<evidence type="ECO:0000256" key="3">
    <source>
        <dbReference type="ARBA" id="ARBA00022692"/>
    </source>
</evidence>